<dbReference type="SUPFAM" id="SSF52540">
    <property type="entry name" value="P-loop containing nucleoside triphosphate hydrolases"/>
    <property type="match status" value="1"/>
</dbReference>
<proteinExistence type="predicted"/>
<dbReference type="InterPro" id="IPR052754">
    <property type="entry name" value="NTPase_KAP_P-loop"/>
</dbReference>
<dbReference type="Pfam" id="PF07693">
    <property type="entry name" value="KAP_NTPase"/>
    <property type="match status" value="1"/>
</dbReference>
<comment type="caution">
    <text evidence="2">The sequence shown here is derived from an EMBL/GenBank/DDBJ whole genome shotgun (WGS) entry which is preliminary data.</text>
</comment>
<dbReference type="RefSeq" id="WP_125404714.1">
    <property type="nucleotide sequence ID" value="NZ_JBEHHI010000003.1"/>
</dbReference>
<keyword evidence="3" id="KW-1185">Reference proteome</keyword>
<protein>
    <submittedName>
        <fullName evidence="2">KAP-like P-loop ATPase</fullName>
    </submittedName>
</protein>
<dbReference type="InterPro" id="IPR027417">
    <property type="entry name" value="P-loop_NTPase"/>
</dbReference>
<dbReference type="EMBL" id="JBEHHI010000003">
    <property type="protein sequence ID" value="MEX5729771.1"/>
    <property type="molecule type" value="Genomic_DNA"/>
</dbReference>
<feature type="domain" description="KAP NTPase" evidence="1">
    <location>
        <begin position="26"/>
        <end position="323"/>
    </location>
</feature>
<dbReference type="PANTHER" id="PTHR22674:SF6">
    <property type="entry name" value="NTPASE KAP FAMILY P-LOOP DOMAIN-CONTAINING PROTEIN 1"/>
    <property type="match status" value="1"/>
</dbReference>
<sequence>MTDQGNFEIKGDRALSSGDTDKLGFRQVSRRIAASLVDRASQDGFVVGIEGAWGSGKSSLLFLIGDELQKLPSTQRPSIINFRPWLIGSRDALITGLFSDLSSELEKFALEAGDATPLYKSKAQEASKALRSFMNGLSRTGAAIEVVGEASGWAPAKLIGKSVRAIGDITRGESACPQLSELKDKLVKSLRELDHRFIITIDDVDRLEPAEVIEILRLVRSVVDLPNVIYILCYDSEILAQSIERAAGVKSGKAYLEKIVQLTAMVPQPEPFQLRQWFTDELHLIASVKDDDELSRLHAVIDHEGGRQLLTPRSVIRALDAVRFFWPALREIRADLADLVWLQIIKDGNPALYRWIEAYCATFSAVSVGAARIEEAEKSKELSALFEAVPEGHFDDMMYRYYFAEQLPGVEVDYAEEGRGFSIFQRMSEHERDLAVRAGRLSSPDHYRLYFALAAPSHALTNDEFATIWEASNSGPRQTSDSLLDLHSAAQSGSLTKADVLLERLKGQVYEDLSAKQCENFLTAFSYMMDEAYRMHPFDHFWINSFWDRAERLVPFFVSNLEDDDRKRVLRLMFAHGDAIGWLTSMFRRETFAHGRYGERPRPEEEWLFREDELDDINAILLERYRSMSFQDVISSPNPVSLLFAWMQGGDKEGPCNLIARHAESDAGFLDALEGLTSWINSSDRGRFKVLKRENLEIFMDLESTTARLQGLVEDPQLGERARRIVEVLKLGNEY</sequence>
<accession>A0ABV3XWN2</accession>
<reference evidence="2 3" key="1">
    <citation type="submission" date="2024-06" db="EMBL/GenBank/DDBJ databases">
        <title>Genome of Rhodovulum iodosum, a marine photoferrotroph.</title>
        <authorList>
            <person name="Bianchini G."/>
            <person name="Nikeleit V."/>
            <person name="Kappler A."/>
            <person name="Bryce C."/>
            <person name="Sanchez-Baracaldo P."/>
        </authorList>
    </citation>
    <scope>NUCLEOTIDE SEQUENCE [LARGE SCALE GENOMIC DNA]</scope>
    <source>
        <strain evidence="2 3">UT/N1</strain>
    </source>
</reference>
<dbReference type="InterPro" id="IPR011646">
    <property type="entry name" value="KAP_P-loop"/>
</dbReference>
<dbReference type="PANTHER" id="PTHR22674">
    <property type="entry name" value="NTPASE, KAP FAMILY P-LOOP DOMAIN-CONTAINING 1"/>
    <property type="match status" value="1"/>
</dbReference>
<dbReference type="Proteomes" id="UP001560019">
    <property type="component" value="Unassembled WGS sequence"/>
</dbReference>
<dbReference type="Gene3D" id="3.40.50.300">
    <property type="entry name" value="P-loop containing nucleotide triphosphate hydrolases"/>
    <property type="match status" value="1"/>
</dbReference>
<evidence type="ECO:0000313" key="3">
    <source>
        <dbReference type="Proteomes" id="UP001560019"/>
    </source>
</evidence>
<evidence type="ECO:0000259" key="1">
    <source>
        <dbReference type="Pfam" id="PF07693"/>
    </source>
</evidence>
<name>A0ABV3XWN2_9RHOB</name>
<evidence type="ECO:0000313" key="2">
    <source>
        <dbReference type="EMBL" id="MEX5729771.1"/>
    </source>
</evidence>
<organism evidence="2 3">
    <name type="scientific">Rhodovulum iodosum</name>
    <dbReference type="NCBI Taxonomy" id="68291"/>
    <lineage>
        <taxon>Bacteria</taxon>
        <taxon>Pseudomonadati</taxon>
        <taxon>Pseudomonadota</taxon>
        <taxon>Alphaproteobacteria</taxon>
        <taxon>Rhodobacterales</taxon>
        <taxon>Paracoccaceae</taxon>
        <taxon>Rhodovulum</taxon>
    </lineage>
</organism>
<gene>
    <name evidence="2" type="ORF">Ga0609869_003124</name>
</gene>